<proteinExistence type="inferred from homology"/>
<feature type="binding site" evidence="9 11">
    <location>
        <position position="89"/>
    </location>
    <ligand>
        <name>substrate</name>
    </ligand>
</feature>
<reference evidence="14 15" key="1">
    <citation type="submission" date="2016-10" db="EMBL/GenBank/DDBJ databases">
        <authorList>
            <person name="Varghese N."/>
            <person name="Submissions S."/>
        </authorList>
    </citation>
    <scope>NUCLEOTIDE SEQUENCE [LARGE SCALE GENOMIC DNA]</scope>
    <source>
        <strain evidence="14 15">S7-754</strain>
    </source>
</reference>
<dbReference type="GO" id="GO:0009073">
    <property type="term" value="P:aromatic amino acid family biosynthetic process"/>
    <property type="evidence" value="ECO:0007669"/>
    <property type="project" value="UniProtKB-KW"/>
</dbReference>
<evidence type="ECO:0000256" key="2">
    <source>
        <dbReference type="ARBA" id="ARBA00003924"/>
    </source>
</evidence>
<accession>A0A1G7I1Z2</accession>
<dbReference type="Gene3D" id="3.40.50.9100">
    <property type="entry name" value="Dehydroquinase, class II"/>
    <property type="match status" value="1"/>
</dbReference>
<dbReference type="PANTHER" id="PTHR21272">
    <property type="entry name" value="CATABOLIC 3-DEHYDROQUINASE"/>
    <property type="match status" value="1"/>
</dbReference>
<dbReference type="Proteomes" id="UP000323502">
    <property type="component" value="Unassembled WGS sequence"/>
</dbReference>
<feature type="binding site" evidence="9 11">
    <location>
        <position position="82"/>
    </location>
    <ligand>
        <name>substrate</name>
    </ligand>
</feature>
<feature type="site" description="Transition state stabilizer" evidence="9 12">
    <location>
        <position position="19"/>
    </location>
</feature>
<dbReference type="GO" id="GO:0008652">
    <property type="term" value="P:amino acid biosynthetic process"/>
    <property type="evidence" value="ECO:0007669"/>
    <property type="project" value="UniProtKB-KW"/>
</dbReference>
<dbReference type="NCBIfam" id="NF003805">
    <property type="entry name" value="PRK05395.1-2"/>
    <property type="match status" value="1"/>
</dbReference>
<keyword evidence="9" id="KW-0028">Amino-acid biosynthesis</keyword>
<keyword evidence="15" id="KW-1185">Reference proteome</keyword>
<dbReference type="RefSeq" id="WP_149681563.1">
    <property type="nucleotide sequence ID" value="NZ_FNBI01000002.1"/>
</dbReference>
<dbReference type="Pfam" id="PF01220">
    <property type="entry name" value="DHquinase_II"/>
    <property type="match status" value="1"/>
</dbReference>
<evidence type="ECO:0000256" key="10">
    <source>
        <dbReference type="PIRSR" id="PIRSR001399-1"/>
    </source>
</evidence>
<dbReference type="InterPro" id="IPR018509">
    <property type="entry name" value="DHquinase_II_CS"/>
</dbReference>
<name>A0A1G7I1Z2_9SPHN</name>
<dbReference type="EC" id="4.2.1.10" evidence="6 9"/>
<dbReference type="NCBIfam" id="NF003806">
    <property type="entry name" value="PRK05395.1-3"/>
    <property type="match status" value="1"/>
</dbReference>
<dbReference type="GO" id="GO:0009423">
    <property type="term" value="P:chorismate biosynthetic process"/>
    <property type="evidence" value="ECO:0007669"/>
    <property type="project" value="UniProtKB-UniRule"/>
</dbReference>
<dbReference type="PIRSF" id="PIRSF001399">
    <property type="entry name" value="DHquinase_II"/>
    <property type="match status" value="1"/>
</dbReference>
<evidence type="ECO:0000256" key="4">
    <source>
        <dbReference type="ARBA" id="ARBA00011037"/>
    </source>
</evidence>
<evidence type="ECO:0000256" key="1">
    <source>
        <dbReference type="ARBA" id="ARBA00001864"/>
    </source>
</evidence>
<feature type="binding site" evidence="9 11">
    <location>
        <position position="76"/>
    </location>
    <ligand>
        <name>substrate</name>
    </ligand>
</feature>
<evidence type="ECO:0000256" key="8">
    <source>
        <dbReference type="ARBA" id="ARBA00023239"/>
    </source>
</evidence>
<evidence type="ECO:0000313" key="13">
    <source>
        <dbReference type="EMBL" id="MWC44413.1"/>
    </source>
</evidence>
<dbReference type="GO" id="GO:0003855">
    <property type="term" value="F:3-dehydroquinate dehydratase activity"/>
    <property type="evidence" value="ECO:0007669"/>
    <property type="project" value="UniProtKB-UniRule"/>
</dbReference>
<keyword evidence="7 9" id="KW-0057">Aromatic amino acid biosynthesis</keyword>
<feature type="active site" description="Proton donor" evidence="9 10">
    <location>
        <position position="102"/>
    </location>
</feature>
<evidence type="ECO:0000256" key="6">
    <source>
        <dbReference type="ARBA" id="ARBA00012060"/>
    </source>
</evidence>
<evidence type="ECO:0000256" key="7">
    <source>
        <dbReference type="ARBA" id="ARBA00023141"/>
    </source>
</evidence>
<evidence type="ECO:0000313" key="16">
    <source>
        <dbReference type="Proteomes" id="UP000436801"/>
    </source>
</evidence>
<keyword evidence="8 9" id="KW-0456">Lyase</keyword>
<reference evidence="13 16" key="2">
    <citation type="submission" date="2019-12" db="EMBL/GenBank/DDBJ databases">
        <authorList>
            <person name="Zheng J."/>
        </authorList>
    </citation>
    <scope>NUCLEOTIDE SEQUENCE [LARGE SCALE GENOMIC DNA]</scope>
    <source>
        <strain evidence="13 16">DSM 27347</strain>
    </source>
</reference>
<organism evidence="14 15">
    <name type="scientific">Sphingomonas carotinifaciens</name>
    <dbReference type="NCBI Taxonomy" id="1166323"/>
    <lineage>
        <taxon>Bacteria</taxon>
        <taxon>Pseudomonadati</taxon>
        <taxon>Pseudomonadota</taxon>
        <taxon>Alphaproteobacteria</taxon>
        <taxon>Sphingomonadales</taxon>
        <taxon>Sphingomonadaceae</taxon>
        <taxon>Sphingomonas</taxon>
    </lineage>
</organism>
<dbReference type="GO" id="GO:0019631">
    <property type="term" value="P:quinate catabolic process"/>
    <property type="evidence" value="ECO:0007669"/>
    <property type="project" value="TreeGrafter"/>
</dbReference>
<dbReference type="InterPro" id="IPR001874">
    <property type="entry name" value="DHquinase_II"/>
</dbReference>
<feature type="active site" description="Proton acceptor" evidence="9 10">
    <location>
        <position position="24"/>
    </location>
</feature>
<dbReference type="UniPathway" id="UPA00053">
    <property type="reaction ID" value="UER00086"/>
</dbReference>
<dbReference type="AlphaFoldDB" id="A0A1G7I1Z2"/>
<feature type="binding site" evidence="9 11">
    <location>
        <begin position="103"/>
        <end position="104"/>
    </location>
    <ligand>
        <name>substrate</name>
    </ligand>
</feature>
<evidence type="ECO:0000313" key="15">
    <source>
        <dbReference type="Proteomes" id="UP000323502"/>
    </source>
</evidence>
<comment type="function">
    <text evidence="2 9">Catalyzes a trans-dehydration via an enolate intermediate.</text>
</comment>
<dbReference type="EMBL" id="WSUT01000005">
    <property type="protein sequence ID" value="MWC44413.1"/>
    <property type="molecule type" value="Genomic_DNA"/>
</dbReference>
<evidence type="ECO:0000313" key="14">
    <source>
        <dbReference type="EMBL" id="SDF06685.1"/>
    </source>
</evidence>
<protein>
    <recommendedName>
        <fullName evidence="6 9">3-dehydroquinate dehydratase</fullName>
        <shortName evidence="9">3-dehydroquinase</shortName>
        <ecNumber evidence="6 9">4.2.1.10</ecNumber>
    </recommendedName>
    <alternativeName>
        <fullName evidence="9">Type II DHQase</fullName>
    </alternativeName>
</protein>
<dbReference type="InterPro" id="IPR036441">
    <property type="entry name" value="DHquinase_II_sf"/>
</dbReference>
<comment type="catalytic activity">
    <reaction evidence="1 9">
        <text>3-dehydroquinate = 3-dehydroshikimate + H2O</text>
        <dbReference type="Rhea" id="RHEA:21096"/>
        <dbReference type="ChEBI" id="CHEBI:15377"/>
        <dbReference type="ChEBI" id="CHEBI:16630"/>
        <dbReference type="ChEBI" id="CHEBI:32364"/>
        <dbReference type="EC" id="4.2.1.10"/>
    </reaction>
</comment>
<gene>
    <name evidence="9 13" type="primary">aroQ</name>
    <name evidence="13" type="ORF">GQR91_12220</name>
    <name evidence="14" type="ORF">SAMN05216557_10285</name>
</gene>
<dbReference type="EMBL" id="FNBI01000002">
    <property type="protein sequence ID" value="SDF06685.1"/>
    <property type="molecule type" value="Genomic_DNA"/>
</dbReference>
<dbReference type="PROSITE" id="PS01029">
    <property type="entry name" value="DEHYDROQUINASE_II"/>
    <property type="match status" value="1"/>
</dbReference>
<dbReference type="NCBIfam" id="NF003807">
    <property type="entry name" value="PRK05395.1-4"/>
    <property type="match status" value="1"/>
</dbReference>
<dbReference type="SUPFAM" id="SSF52304">
    <property type="entry name" value="Type II 3-dehydroquinate dehydratase"/>
    <property type="match status" value="1"/>
</dbReference>
<evidence type="ECO:0000256" key="9">
    <source>
        <dbReference type="HAMAP-Rule" id="MF_00169"/>
    </source>
</evidence>
<dbReference type="NCBIfam" id="TIGR01088">
    <property type="entry name" value="aroQ"/>
    <property type="match status" value="1"/>
</dbReference>
<dbReference type="HAMAP" id="MF_00169">
    <property type="entry name" value="AroQ"/>
    <property type="match status" value="1"/>
</dbReference>
<dbReference type="Proteomes" id="UP000436801">
    <property type="component" value="Unassembled WGS sequence"/>
</dbReference>
<sequence length="144" mass="15792">MADIVYVLNGPNLNLLGLREPEIYGRDTLDDIAGMLEDRARELGLEIDLRQSNHEGHLVDWLHEAQAHQARAVLLNAGGFTHTSVAIHDAIKSVTTPVIEVHLSNPHAREEFRHHSFVGRAAKGTIAGFGALSYLLALEAAARF</sequence>
<comment type="pathway">
    <text evidence="3 9">Metabolic intermediate biosynthesis; chorismate biosynthesis; chorismate from D-erythrose 4-phosphate and phosphoenolpyruvate: step 3/7.</text>
</comment>
<evidence type="ECO:0000256" key="11">
    <source>
        <dbReference type="PIRSR" id="PIRSR001399-2"/>
    </source>
</evidence>
<evidence type="ECO:0000256" key="5">
    <source>
        <dbReference type="ARBA" id="ARBA00011193"/>
    </source>
</evidence>
<evidence type="ECO:0000256" key="3">
    <source>
        <dbReference type="ARBA" id="ARBA00004902"/>
    </source>
</evidence>
<evidence type="ECO:0000256" key="12">
    <source>
        <dbReference type="PIRSR" id="PIRSR001399-3"/>
    </source>
</evidence>
<dbReference type="CDD" id="cd00466">
    <property type="entry name" value="DHQase_II"/>
    <property type="match status" value="1"/>
</dbReference>
<dbReference type="PANTHER" id="PTHR21272:SF3">
    <property type="entry name" value="CATABOLIC 3-DEHYDROQUINASE"/>
    <property type="match status" value="1"/>
</dbReference>
<comment type="similarity">
    <text evidence="4 9">Belongs to the type-II 3-dehydroquinase family.</text>
</comment>
<comment type="subunit">
    <text evidence="5 9">Homododecamer.</text>
</comment>
<dbReference type="OrthoDB" id="9790793at2"/>
<feature type="binding site" evidence="9 11">
    <location>
        <position position="113"/>
    </location>
    <ligand>
        <name>substrate</name>
    </ligand>
</feature>